<dbReference type="Gene3D" id="1.10.10.10">
    <property type="entry name" value="Winged helix-like DNA-binding domain superfamily/Winged helix DNA-binding domain"/>
    <property type="match status" value="1"/>
</dbReference>
<evidence type="ECO:0000313" key="6">
    <source>
        <dbReference type="Proteomes" id="UP001185254"/>
    </source>
</evidence>
<evidence type="ECO:0000256" key="1">
    <source>
        <dbReference type="ARBA" id="ARBA00023015"/>
    </source>
</evidence>
<evidence type="ECO:0000259" key="4">
    <source>
        <dbReference type="PROSITE" id="PS51118"/>
    </source>
</evidence>
<dbReference type="SUPFAM" id="SSF46785">
    <property type="entry name" value="Winged helix' DNA-binding domain"/>
    <property type="match status" value="1"/>
</dbReference>
<accession>A0ABU1KYS3</accession>
<dbReference type="Proteomes" id="UP001185254">
    <property type="component" value="Unassembled WGS sequence"/>
</dbReference>
<dbReference type="InterPro" id="IPR002577">
    <property type="entry name" value="HTH_HxlR"/>
</dbReference>
<evidence type="ECO:0000256" key="3">
    <source>
        <dbReference type="ARBA" id="ARBA00023163"/>
    </source>
</evidence>
<dbReference type="PROSITE" id="PS51118">
    <property type="entry name" value="HTH_HXLR"/>
    <property type="match status" value="1"/>
</dbReference>
<keyword evidence="6" id="KW-1185">Reference proteome</keyword>
<dbReference type="EMBL" id="JAVDQN010000002">
    <property type="protein sequence ID" value="MDR6376133.1"/>
    <property type="molecule type" value="Genomic_DNA"/>
</dbReference>
<gene>
    <name evidence="5" type="ORF">J2776_002833</name>
</gene>
<keyword evidence="1" id="KW-0805">Transcription regulation</keyword>
<feature type="domain" description="HTH hxlR-type" evidence="4">
    <location>
        <begin position="1"/>
        <end position="92"/>
    </location>
</feature>
<keyword evidence="3" id="KW-0804">Transcription</keyword>
<dbReference type="Pfam" id="PF01638">
    <property type="entry name" value="HxlR"/>
    <property type="match status" value="1"/>
</dbReference>
<evidence type="ECO:0000313" key="5">
    <source>
        <dbReference type="EMBL" id="MDR6376133.1"/>
    </source>
</evidence>
<dbReference type="PANTHER" id="PTHR33204">
    <property type="entry name" value="TRANSCRIPTIONAL REGULATOR, MARR FAMILY"/>
    <property type="match status" value="1"/>
</dbReference>
<dbReference type="InterPro" id="IPR036390">
    <property type="entry name" value="WH_DNA-bd_sf"/>
</dbReference>
<dbReference type="CDD" id="cd00090">
    <property type="entry name" value="HTH_ARSR"/>
    <property type="match status" value="1"/>
</dbReference>
<name>A0ABU1KYS3_9BURK</name>
<dbReference type="InterPro" id="IPR036388">
    <property type="entry name" value="WH-like_DNA-bd_sf"/>
</dbReference>
<proteinExistence type="predicted"/>
<sequence>MGIFGDAWTLLIIRELFMGSRRFDDFRAYTGMAPKLLTTRLRKLESAGIVTRVRYSEHARRFEYRLTEMGIDLYPVLVTITQWGDKWTKPPLEKAPPLQMIHKECGKPLGPAMTCTGCGKVLGPREVRIVQSEALQVERAEMRAKATTSDAV</sequence>
<dbReference type="PANTHER" id="PTHR33204:SF36">
    <property type="entry name" value="TRANSCRIPTIONAL REGULATORY PROTEIN"/>
    <property type="match status" value="1"/>
</dbReference>
<evidence type="ECO:0000256" key="2">
    <source>
        <dbReference type="ARBA" id="ARBA00023125"/>
    </source>
</evidence>
<keyword evidence="2 5" id="KW-0238">DNA-binding</keyword>
<dbReference type="RefSeq" id="WP_310066548.1">
    <property type="nucleotide sequence ID" value="NZ_JAVDQN010000002.1"/>
</dbReference>
<organism evidence="5 6">
    <name type="scientific">Paraburkholderia caledonica</name>
    <dbReference type="NCBI Taxonomy" id="134536"/>
    <lineage>
        <taxon>Bacteria</taxon>
        <taxon>Pseudomonadati</taxon>
        <taxon>Pseudomonadota</taxon>
        <taxon>Betaproteobacteria</taxon>
        <taxon>Burkholderiales</taxon>
        <taxon>Burkholderiaceae</taxon>
        <taxon>Paraburkholderia</taxon>
    </lineage>
</organism>
<comment type="caution">
    <text evidence="5">The sequence shown here is derived from an EMBL/GenBank/DDBJ whole genome shotgun (WGS) entry which is preliminary data.</text>
</comment>
<protein>
    <submittedName>
        <fullName evidence="5">DNA-binding HxlR family transcriptional regulator</fullName>
    </submittedName>
</protein>
<reference evidence="5 6" key="1">
    <citation type="submission" date="2023-07" db="EMBL/GenBank/DDBJ databases">
        <title>Sorghum-associated microbial communities from plants grown in Nebraska, USA.</title>
        <authorList>
            <person name="Schachtman D."/>
        </authorList>
    </citation>
    <scope>NUCLEOTIDE SEQUENCE [LARGE SCALE GENOMIC DNA]</scope>
    <source>
        <strain evidence="5 6">DS1039</strain>
    </source>
</reference>
<dbReference type="InterPro" id="IPR011991">
    <property type="entry name" value="ArsR-like_HTH"/>
</dbReference>
<dbReference type="GO" id="GO:0003677">
    <property type="term" value="F:DNA binding"/>
    <property type="evidence" value="ECO:0007669"/>
    <property type="project" value="UniProtKB-KW"/>
</dbReference>